<feature type="transmembrane region" description="Helical" evidence="1">
    <location>
        <begin position="141"/>
        <end position="161"/>
    </location>
</feature>
<keyword evidence="1" id="KW-0812">Transmembrane</keyword>
<feature type="transmembrane region" description="Helical" evidence="1">
    <location>
        <begin position="222"/>
        <end position="241"/>
    </location>
</feature>
<feature type="transmembrane region" description="Helical" evidence="1">
    <location>
        <begin position="80"/>
        <end position="100"/>
    </location>
</feature>
<proteinExistence type="predicted"/>
<feature type="transmembrane region" description="Helical" evidence="1">
    <location>
        <begin position="12"/>
        <end position="30"/>
    </location>
</feature>
<gene>
    <name evidence="2" type="ORF">SDC9_67750</name>
</gene>
<dbReference type="InterPro" id="IPR049713">
    <property type="entry name" value="Pr6Pr-like"/>
</dbReference>
<evidence type="ECO:0000313" key="2">
    <source>
        <dbReference type="EMBL" id="MPM21306.1"/>
    </source>
</evidence>
<accession>A0A644XYG7</accession>
<organism evidence="2">
    <name type="scientific">bioreactor metagenome</name>
    <dbReference type="NCBI Taxonomy" id="1076179"/>
    <lineage>
        <taxon>unclassified sequences</taxon>
        <taxon>metagenomes</taxon>
        <taxon>ecological metagenomes</taxon>
    </lineage>
</organism>
<dbReference type="AlphaFoldDB" id="A0A644XYG7"/>
<comment type="caution">
    <text evidence="2">The sequence shown here is derived from an EMBL/GenBank/DDBJ whole genome shotgun (WGS) entry which is preliminary data.</text>
</comment>
<keyword evidence="1" id="KW-0472">Membrane</keyword>
<dbReference type="PROSITE" id="PS51257">
    <property type="entry name" value="PROKAR_LIPOPROTEIN"/>
    <property type="match status" value="1"/>
</dbReference>
<sequence>MTKGASESDISTLLIPFGVALSCTLGIITHSSLQNGDFMASIFKAFTIQSNIWVGSIALVGAGFHLIAGKMKTPSWLEPFRFMFTTSITLTWLVFAILLTPTMSMSYLLSQSNFYLHNLTPILGILDYIRQPDEPIHPKHLWMAMIMPVLYSLYFFGEYALTGEQPVRYFFMDFKKHGWFRLSRTGIGVFYWMILLLSTIIGIGKGLLFIRHLGQKRPVKTSLWTAAMMLLISAVMILIRWKLPSNEKSSS</sequence>
<dbReference type="EMBL" id="VSSQ01003564">
    <property type="protein sequence ID" value="MPM21306.1"/>
    <property type="molecule type" value="Genomic_DNA"/>
</dbReference>
<name>A0A644XYG7_9ZZZZ</name>
<protein>
    <submittedName>
        <fullName evidence="2">Uncharacterized protein</fullName>
    </submittedName>
</protein>
<reference evidence="2" key="1">
    <citation type="submission" date="2019-08" db="EMBL/GenBank/DDBJ databases">
        <authorList>
            <person name="Kucharzyk K."/>
            <person name="Murdoch R.W."/>
            <person name="Higgins S."/>
            <person name="Loffler F."/>
        </authorList>
    </citation>
    <scope>NUCLEOTIDE SEQUENCE</scope>
</reference>
<feature type="transmembrane region" description="Helical" evidence="1">
    <location>
        <begin position="189"/>
        <end position="210"/>
    </location>
</feature>
<evidence type="ECO:0000256" key="1">
    <source>
        <dbReference type="SAM" id="Phobius"/>
    </source>
</evidence>
<dbReference type="NCBIfam" id="NF038065">
    <property type="entry name" value="Pr6Pr"/>
    <property type="match status" value="1"/>
</dbReference>
<keyword evidence="1" id="KW-1133">Transmembrane helix</keyword>
<feature type="transmembrane region" description="Helical" evidence="1">
    <location>
        <begin position="50"/>
        <end position="68"/>
    </location>
</feature>